<dbReference type="InterPro" id="IPR021102">
    <property type="entry name" value="PNGase_A"/>
</dbReference>
<protein>
    <recommendedName>
        <fullName evidence="1">Peptide N-acetyl-beta-D-glucosaminyl asparaginase amidase A N-terminal domain-containing protein</fullName>
    </recommendedName>
</protein>
<dbReference type="PANTHER" id="PTHR31104">
    <property type="entry name" value="PEPTIDE-N4-(N-ACETYL-BETA-GLUCOSAMINYL)ASPARAGINE AMIDASE A PROTEIN"/>
    <property type="match status" value="1"/>
</dbReference>
<reference evidence="2" key="1">
    <citation type="submission" date="2022-08" db="EMBL/GenBank/DDBJ databases">
        <authorList>
            <person name="Gutierrez-Valencia J."/>
        </authorList>
    </citation>
    <scope>NUCLEOTIDE SEQUENCE</scope>
</reference>
<evidence type="ECO:0000313" key="2">
    <source>
        <dbReference type="EMBL" id="CAI0422789.1"/>
    </source>
</evidence>
<dbReference type="Pfam" id="PF25156">
    <property type="entry name" value="PNGase_A_C"/>
    <property type="match status" value="1"/>
</dbReference>
<accession>A0AAV0KPG1</accession>
<keyword evidence="3" id="KW-1185">Reference proteome</keyword>
<dbReference type="InterPro" id="IPR056948">
    <property type="entry name" value="PNGaseA_N"/>
</dbReference>
<gene>
    <name evidence="2" type="ORF">LITE_LOCUS19266</name>
</gene>
<organism evidence="2 3">
    <name type="scientific">Linum tenue</name>
    <dbReference type="NCBI Taxonomy" id="586396"/>
    <lineage>
        <taxon>Eukaryota</taxon>
        <taxon>Viridiplantae</taxon>
        <taxon>Streptophyta</taxon>
        <taxon>Embryophyta</taxon>
        <taxon>Tracheophyta</taxon>
        <taxon>Spermatophyta</taxon>
        <taxon>Magnoliopsida</taxon>
        <taxon>eudicotyledons</taxon>
        <taxon>Gunneridae</taxon>
        <taxon>Pentapetalae</taxon>
        <taxon>rosids</taxon>
        <taxon>fabids</taxon>
        <taxon>Malpighiales</taxon>
        <taxon>Linaceae</taxon>
        <taxon>Linum</taxon>
    </lineage>
</organism>
<evidence type="ECO:0000313" key="3">
    <source>
        <dbReference type="Proteomes" id="UP001154282"/>
    </source>
</evidence>
<feature type="domain" description="Peptide N-acetyl-beta-D-glucosaminyl asparaginase amidase A N-terminal" evidence="1">
    <location>
        <begin position="27"/>
        <end position="356"/>
    </location>
</feature>
<sequence length="558" mass="62712">MSKPPKVHPTKPNTGFQVTKPIDVPNTLPCKKLLLQHDFGSTSSQTGNHSSVTINYAPPSSSHCASTNFSKIVLEWNGACNWTQIDTVFGVWLGGVEILRSSPAQGVNTSVAWTASKDVTRYSSLLLKKEAQELVVSFRHPVSQDARVYRITMFILFYPTDNRKNNPPNNMIDLGFGSESKADLILPISGDLKSKDGFWFQIENSTDVKLASFEIPRNAYRAVLEVYVSAHNVDEAWYWNYPTEYYNIDHLDDEPGDGPFRDVVINLDDDRVGAIWPFPVIYDALDNIFNPVASTRSFDLPSYDFELTPFLGNLLDGGVHNFSFSIGNAINVWYVGANLHLWLDRKSQRTKGKLVSSFDQRLNFTSMLRMQVPLGESWIEAHRMTSSQGWVQSSYGNITTRVNQNLSYTNYMDQKLGAATVQQLILSNDSVSFATSDDDNRYSFESAKNFSLAMKRQVRILEGKGNAINTLDLTTGYVDKKTYKKSKSRSDFKTSTLEDQQRGSSVWAIDNYTWNAASQGLKQSYKYRSVDGNGKVCYFRKIGSANATIVHDNEGVKC</sequence>
<dbReference type="EMBL" id="CAMGYJ010000005">
    <property type="protein sequence ID" value="CAI0422789.1"/>
    <property type="molecule type" value="Genomic_DNA"/>
</dbReference>
<name>A0AAV0KPG1_9ROSI</name>
<dbReference type="Proteomes" id="UP001154282">
    <property type="component" value="Unassembled WGS sequence"/>
</dbReference>
<dbReference type="Pfam" id="PF12222">
    <property type="entry name" value="PNGaseA"/>
    <property type="match status" value="1"/>
</dbReference>
<proteinExistence type="predicted"/>
<evidence type="ECO:0000259" key="1">
    <source>
        <dbReference type="Pfam" id="PF12222"/>
    </source>
</evidence>
<dbReference type="AlphaFoldDB" id="A0AAV0KPG1"/>
<comment type="caution">
    <text evidence="2">The sequence shown here is derived from an EMBL/GenBank/DDBJ whole genome shotgun (WGS) entry which is preliminary data.</text>
</comment>